<keyword evidence="6" id="KW-0812">Transmembrane</keyword>
<dbReference type="PROSITE" id="PS50111">
    <property type="entry name" value="CHEMOTAXIS_TRANSDUC_2"/>
    <property type="match status" value="1"/>
</dbReference>
<feature type="transmembrane region" description="Helical" evidence="6">
    <location>
        <begin position="168"/>
        <end position="191"/>
    </location>
</feature>
<keyword evidence="6" id="KW-1133">Transmembrane helix</keyword>
<dbReference type="CDD" id="cd19411">
    <property type="entry name" value="MCP2201-like_sensor"/>
    <property type="match status" value="1"/>
</dbReference>
<dbReference type="InterPro" id="IPR004089">
    <property type="entry name" value="MCPsignal_dom"/>
</dbReference>
<feature type="transmembrane region" description="Helical" evidence="6">
    <location>
        <begin position="350"/>
        <end position="372"/>
    </location>
</feature>
<evidence type="ECO:0000256" key="2">
    <source>
        <dbReference type="ARBA" id="ARBA00022519"/>
    </source>
</evidence>
<keyword evidence="2" id="KW-0997">Cell inner membrane</keyword>
<dbReference type="InterPro" id="IPR035965">
    <property type="entry name" value="PAS-like_dom_sf"/>
</dbReference>
<dbReference type="InterPro" id="IPR013655">
    <property type="entry name" value="PAS_fold_3"/>
</dbReference>
<dbReference type="InterPro" id="IPR000014">
    <property type="entry name" value="PAS"/>
</dbReference>
<dbReference type="OrthoDB" id="266313at2"/>
<dbReference type="Pfam" id="PF00015">
    <property type="entry name" value="MCPsignal"/>
    <property type="match status" value="1"/>
</dbReference>
<comment type="subcellular location">
    <subcellularLocation>
        <location evidence="1">Cell inner membrane</location>
        <topology evidence="1">Multi-pass membrane protein</topology>
    </subcellularLocation>
</comment>
<keyword evidence="12" id="KW-1185">Reference proteome</keyword>
<dbReference type="Pfam" id="PF08447">
    <property type="entry name" value="PAS_3"/>
    <property type="match status" value="1"/>
</dbReference>
<dbReference type="SMART" id="SM00086">
    <property type="entry name" value="PAC"/>
    <property type="match status" value="1"/>
</dbReference>
<dbReference type="GO" id="GO:0007165">
    <property type="term" value="P:signal transduction"/>
    <property type="evidence" value="ECO:0007669"/>
    <property type="project" value="UniProtKB-KW"/>
</dbReference>
<protein>
    <submittedName>
        <fullName evidence="11">PAS domain S-box protein</fullName>
    </submittedName>
</protein>
<dbReference type="GO" id="GO:0005886">
    <property type="term" value="C:plasma membrane"/>
    <property type="evidence" value="ECO:0007669"/>
    <property type="project" value="UniProtKB-SubCell"/>
</dbReference>
<evidence type="ECO:0000256" key="6">
    <source>
        <dbReference type="SAM" id="Phobius"/>
    </source>
</evidence>
<sequence length="828" mass="87892">MRLNEPITNREIEMEDGVLLVSRTDTGGRITFVNKAFIDISGFAEPELIGSPHNLIRHPHMPKAAFADLWATVKDGRPWEGLVKNRTKTGDFYWVRANVTPVVENGQVTGYISIRTKPSRAQIAGAEALYADIREGRAPHLAVRNGQAVRLGAVAGLRRWSASVTGRLSVVFAAMVVAVMAVGGVTLGGMADSNASLKTVYEDRTVPAVQIGDILDHLRDQVQTLQTLVLDARDGADRKVTDTREARIAADAKAMDGQWAQFLATALTPEEKALADRFAAQRAAFQNDALTPALGLAKAGDSLRLEVLVRDTARPLFDAAYATNRELLALQLRVAKEEYEGAASAFRKQLAFIGAAGLGILLLALLGGLALLRTVRRPLDRFSVDFDAIARNDQTHIIELPAAAEFQPLTAQLRGLKARLGYAVQERAERARHADEERRSALENMASTVEREAGRAVEEVASRTGTMASDAEGMAGAAERVSTNAQTVSSAAEIALANAQTVAAASEELAASIREISAQVAHSSAVTRRAVESGEHTQLTIRSLSETVAKVGEVVNLIQSIAGQTNLLALNATIEAARAGEAGKGFAVVASEVKNLANQTAASTEEITRQIAAIQEVTAKAVAAVEEIGVTIAEIDHISGSIAAAMEEQTAATQEISRNVVETSTAAQEVSRRIAAVSEEADHTGEQAGDVKLGSVEVARAIENLRQVLVRVVRTSTSDADRRRKPRFRVEESGTLTVGGARHAVTVRNLSLGGASIDPIAGAEGLLSGGLPGHLRLDRFGAETPALVKAVEHNRVHLAFGQNGDVPAEFARAVEAATKGMTPVDVAA</sequence>
<evidence type="ECO:0000259" key="8">
    <source>
        <dbReference type="PROSITE" id="PS50112"/>
    </source>
</evidence>
<dbReference type="AlphaFoldDB" id="A0A433JC06"/>
<dbReference type="Pfam" id="PF12729">
    <property type="entry name" value="4HB_MCP_1"/>
    <property type="match status" value="1"/>
</dbReference>
<keyword evidence="3 5" id="KW-0807">Transducer</keyword>
<comment type="caution">
    <text evidence="11">The sequence shown here is derived from an EMBL/GenBank/DDBJ whole genome shotgun (WGS) entry which is preliminary data.</text>
</comment>
<evidence type="ECO:0000259" key="10">
    <source>
        <dbReference type="PROSITE" id="PS50885"/>
    </source>
</evidence>
<dbReference type="PANTHER" id="PTHR32089:SF112">
    <property type="entry name" value="LYSOZYME-LIKE PROTEIN-RELATED"/>
    <property type="match status" value="1"/>
</dbReference>
<evidence type="ECO:0000256" key="1">
    <source>
        <dbReference type="ARBA" id="ARBA00004429"/>
    </source>
</evidence>
<evidence type="ECO:0000256" key="4">
    <source>
        <dbReference type="ARBA" id="ARBA00029447"/>
    </source>
</evidence>
<dbReference type="SUPFAM" id="SSF58104">
    <property type="entry name" value="Methyl-accepting chemotaxis protein (MCP) signaling domain"/>
    <property type="match status" value="1"/>
</dbReference>
<dbReference type="SMART" id="SM00283">
    <property type="entry name" value="MA"/>
    <property type="match status" value="1"/>
</dbReference>
<dbReference type="PROSITE" id="PS50192">
    <property type="entry name" value="T_SNARE"/>
    <property type="match status" value="1"/>
</dbReference>
<feature type="domain" description="T-SNARE coiled-coil homology" evidence="9">
    <location>
        <begin position="615"/>
        <end position="677"/>
    </location>
</feature>
<evidence type="ECO:0000313" key="11">
    <source>
        <dbReference type="EMBL" id="RUQ74075.1"/>
    </source>
</evidence>
<dbReference type="InterPro" id="IPR000727">
    <property type="entry name" value="T_SNARE_dom"/>
</dbReference>
<dbReference type="Gene3D" id="1.10.287.950">
    <property type="entry name" value="Methyl-accepting chemotaxis protein"/>
    <property type="match status" value="1"/>
</dbReference>
<organism evidence="11 12">
    <name type="scientific">Azospirillum doebereinerae</name>
    <dbReference type="NCBI Taxonomy" id="92933"/>
    <lineage>
        <taxon>Bacteria</taxon>
        <taxon>Pseudomonadati</taxon>
        <taxon>Pseudomonadota</taxon>
        <taxon>Alphaproteobacteria</taxon>
        <taxon>Rhodospirillales</taxon>
        <taxon>Azospirillaceae</taxon>
        <taxon>Azospirillum</taxon>
    </lineage>
</organism>
<evidence type="ECO:0000313" key="12">
    <source>
        <dbReference type="Proteomes" id="UP000280346"/>
    </source>
</evidence>
<dbReference type="PANTHER" id="PTHR32089">
    <property type="entry name" value="METHYL-ACCEPTING CHEMOTAXIS PROTEIN MCPB"/>
    <property type="match status" value="1"/>
</dbReference>
<dbReference type="PROSITE" id="PS50112">
    <property type="entry name" value="PAS"/>
    <property type="match status" value="1"/>
</dbReference>
<dbReference type="SUPFAM" id="SSF55785">
    <property type="entry name" value="PYP-like sensor domain (PAS domain)"/>
    <property type="match status" value="1"/>
</dbReference>
<dbReference type="InterPro" id="IPR001610">
    <property type="entry name" value="PAC"/>
</dbReference>
<evidence type="ECO:0000259" key="7">
    <source>
        <dbReference type="PROSITE" id="PS50111"/>
    </source>
</evidence>
<dbReference type="GO" id="GO:0006935">
    <property type="term" value="P:chemotaxis"/>
    <property type="evidence" value="ECO:0007669"/>
    <property type="project" value="InterPro"/>
</dbReference>
<dbReference type="RefSeq" id="WP_126996120.1">
    <property type="nucleotide sequence ID" value="NZ_CP173190.1"/>
</dbReference>
<dbReference type="CDD" id="cd00130">
    <property type="entry name" value="PAS"/>
    <property type="match status" value="1"/>
</dbReference>
<dbReference type="InterPro" id="IPR004090">
    <property type="entry name" value="Chemotax_Me-accpt_rcpt"/>
</dbReference>
<reference evidence="11 12" key="1">
    <citation type="submission" date="2018-12" db="EMBL/GenBank/DDBJ databases">
        <authorList>
            <person name="Yang Y."/>
        </authorList>
    </citation>
    <scope>NUCLEOTIDE SEQUENCE [LARGE SCALE GENOMIC DNA]</scope>
    <source>
        <strain evidence="11 12">GSF71</strain>
    </source>
</reference>
<dbReference type="PRINTS" id="PR00260">
    <property type="entry name" value="CHEMTRNSDUCR"/>
</dbReference>
<feature type="domain" description="Methyl-accepting transducer" evidence="7">
    <location>
        <begin position="449"/>
        <end position="689"/>
    </location>
</feature>
<dbReference type="InterPro" id="IPR047347">
    <property type="entry name" value="YvaQ-like_sensor"/>
</dbReference>
<dbReference type="GO" id="GO:0004888">
    <property type="term" value="F:transmembrane signaling receptor activity"/>
    <property type="evidence" value="ECO:0007669"/>
    <property type="project" value="InterPro"/>
</dbReference>
<gene>
    <name evidence="11" type="ORF">EJ913_06820</name>
</gene>
<comment type="similarity">
    <text evidence="4">Belongs to the methyl-accepting chemotaxis (MCP) protein family.</text>
</comment>
<dbReference type="Gene3D" id="3.30.450.20">
    <property type="entry name" value="PAS domain"/>
    <property type="match status" value="1"/>
</dbReference>
<proteinExistence type="inferred from homology"/>
<feature type="domain" description="HAMP" evidence="10">
    <location>
        <begin position="373"/>
        <end position="425"/>
    </location>
</feature>
<dbReference type="InterPro" id="IPR003660">
    <property type="entry name" value="HAMP_dom"/>
</dbReference>
<dbReference type="Proteomes" id="UP000280346">
    <property type="component" value="Unassembled WGS sequence"/>
</dbReference>
<dbReference type="NCBIfam" id="TIGR00229">
    <property type="entry name" value="sensory_box"/>
    <property type="match status" value="1"/>
</dbReference>
<dbReference type="InterPro" id="IPR024478">
    <property type="entry name" value="HlyB_4HB_MCP"/>
</dbReference>
<evidence type="ECO:0000256" key="5">
    <source>
        <dbReference type="PROSITE-ProRule" id="PRU00284"/>
    </source>
</evidence>
<evidence type="ECO:0000259" key="9">
    <source>
        <dbReference type="PROSITE" id="PS50192"/>
    </source>
</evidence>
<name>A0A433JC06_9PROT</name>
<keyword evidence="2" id="KW-1003">Cell membrane</keyword>
<dbReference type="PROSITE" id="PS50885">
    <property type="entry name" value="HAMP"/>
    <property type="match status" value="1"/>
</dbReference>
<accession>A0A433JC06</accession>
<dbReference type="EMBL" id="RZIJ01000004">
    <property type="protein sequence ID" value="RUQ74075.1"/>
    <property type="molecule type" value="Genomic_DNA"/>
</dbReference>
<feature type="domain" description="PAS" evidence="8">
    <location>
        <begin position="25"/>
        <end position="50"/>
    </location>
</feature>
<keyword evidence="6" id="KW-0472">Membrane</keyword>
<dbReference type="SUPFAM" id="SSF141371">
    <property type="entry name" value="PilZ domain-like"/>
    <property type="match status" value="1"/>
</dbReference>
<evidence type="ECO:0000256" key="3">
    <source>
        <dbReference type="ARBA" id="ARBA00023224"/>
    </source>
</evidence>